<evidence type="ECO:0000313" key="2">
    <source>
        <dbReference type="Proteomes" id="UP000242792"/>
    </source>
</evidence>
<name>A0A1V0BED7_9BURK</name>
<dbReference type="OrthoDB" id="5295974at2"/>
<reference evidence="1 2" key="1">
    <citation type="submission" date="2017-03" db="EMBL/GenBank/DDBJ databases">
        <title>Rapid Whole Genome Sequencing of Comamonas kerstersii Causing Continuous ambulatory Peritoneal Dialysis-Associated Peritonitis.</title>
        <authorList>
            <person name="Zheng B."/>
        </authorList>
    </citation>
    <scope>NUCLEOTIDE SEQUENCE [LARGE SCALE GENOMIC DNA]</scope>
    <source>
        <strain evidence="1 2">8943</strain>
    </source>
</reference>
<evidence type="ECO:0008006" key="3">
    <source>
        <dbReference type="Google" id="ProtNLM"/>
    </source>
</evidence>
<organism evidence="1 2">
    <name type="scientific">Comamonas kerstersii</name>
    <dbReference type="NCBI Taxonomy" id="225992"/>
    <lineage>
        <taxon>Bacteria</taxon>
        <taxon>Pseudomonadati</taxon>
        <taxon>Pseudomonadota</taxon>
        <taxon>Betaproteobacteria</taxon>
        <taxon>Burkholderiales</taxon>
        <taxon>Comamonadaceae</taxon>
        <taxon>Comamonas</taxon>
    </lineage>
</organism>
<sequence>MSSPVLPELPLPFTVPPRPARARHLHLVLPYAALAQDSCQLILRELQLPQLDQLLAQLAPSHVDEGSMDQLIPPHERALAHLWGLDAQSPAWAALAQDTPRPQPCAWMTLCHWTAGADQIRMDDPASLPLDMEDAQTLHTILQPWFAEDGLQLELTSPGRWLVSGEPLLGLESASLDRVLLRDVSHWMPQGPHQRTLQRLHSEVQMLLYNHRFNAERAARGLPPINAFWLHGVGQLDAEALQAARTLHSVTPVLFVDSLRQSALRQDWPAWKQAWLAAEAGPVAQTLAHVQLGGTATVTFCGEQHVRSFTTQRRSWLQKIKNKMNPQRFAGLHQAL</sequence>
<dbReference type="RefSeq" id="WP_054065084.1">
    <property type="nucleotide sequence ID" value="NZ_CP020121.1"/>
</dbReference>
<dbReference type="KEGG" id="cke:B5M06_08745"/>
<dbReference type="GeneID" id="83039407"/>
<proteinExistence type="predicted"/>
<gene>
    <name evidence="1" type="ORF">B5M06_08745</name>
</gene>
<dbReference type="EMBL" id="CP020121">
    <property type="protein sequence ID" value="AQZ98328.1"/>
    <property type="molecule type" value="Genomic_DNA"/>
</dbReference>
<protein>
    <recommendedName>
        <fullName evidence="3">Phosphoglycerate mutase</fullName>
    </recommendedName>
</protein>
<accession>A0A1V0BED7</accession>
<dbReference type="AlphaFoldDB" id="A0A1V0BED7"/>
<evidence type="ECO:0000313" key="1">
    <source>
        <dbReference type="EMBL" id="AQZ98328.1"/>
    </source>
</evidence>
<dbReference type="Proteomes" id="UP000242792">
    <property type="component" value="Chromosome"/>
</dbReference>